<name>A0A172U1Q8_9BACT</name>
<accession>A0A172U1Q8</accession>
<comment type="cofactor">
    <cofactor evidence="1">
        <name>Mg(2+)</name>
        <dbReference type="ChEBI" id="CHEBI:18420"/>
    </cofactor>
</comment>
<dbReference type="EMBL" id="CP011390">
    <property type="protein sequence ID" value="ANE52963.1"/>
    <property type="molecule type" value="Genomic_DNA"/>
</dbReference>
<sequence length="229" mass="27018">MQLEINTNSFFVFDLDDTLFQEIDYLKSAYRHIANLLQPRICCDLYEEMFARYKKKENVFLWIISQYGRFMRDVDISWFLREYREHQPEIKLKPGADSLLQSLRELMIPMGVVTDGRSITQRNKLQALGIETFFEDIIISEEFGSEKPDARNFQYFENKYPNKEFIFIGDNPTKDFIVPQQLGWTTICIKNCGYNIHNQDFSICPKPNYIVSSLQEIELLLPSTMNIAC</sequence>
<dbReference type="Pfam" id="PF13419">
    <property type="entry name" value="HAD_2"/>
    <property type="match status" value="1"/>
</dbReference>
<dbReference type="SFLD" id="SFLDG01129">
    <property type="entry name" value="C1.5:_HAD__Beta-PGM__Phosphata"/>
    <property type="match status" value="1"/>
</dbReference>
<dbReference type="GO" id="GO:0044281">
    <property type="term" value="P:small molecule metabolic process"/>
    <property type="evidence" value="ECO:0007669"/>
    <property type="project" value="UniProtKB-ARBA"/>
</dbReference>
<dbReference type="Proteomes" id="UP000077177">
    <property type="component" value="Chromosome"/>
</dbReference>
<dbReference type="SUPFAM" id="SSF56784">
    <property type="entry name" value="HAD-like"/>
    <property type="match status" value="1"/>
</dbReference>
<keyword evidence="3" id="KW-0378">Hydrolase</keyword>
<dbReference type="PANTHER" id="PTHR46470">
    <property type="entry name" value="N-ACYLNEURAMINATE-9-PHOSPHATASE"/>
    <property type="match status" value="1"/>
</dbReference>
<keyword evidence="2" id="KW-0479">Metal-binding</keyword>
<dbReference type="InterPro" id="IPR036412">
    <property type="entry name" value="HAD-like_sf"/>
</dbReference>
<protein>
    <recommendedName>
        <fullName evidence="7">HAD family hydrolase</fullName>
    </recommendedName>
</protein>
<dbReference type="InterPro" id="IPR006439">
    <property type="entry name" value="HAD-SF_hydro_IA"/>
</dbReference>
<dbReference type="KEGG" id="fla:SY85_23300"/>
<dbReference type="STRING" id="1492898.SY85_23300"/>
<dbReference type="InterPro" id="IPR051400">
    <property type="entry name" value="HAD-like_hydrolase"/>
</dbReference>
<dbReference type="InterPro" id="IPR041492">
    <property type="entry name" value="HAD_2"/>
</dbReference>
<evidence type="ECO:0000256" key="3">
    <source>
        <dbReference type="ARBA" id="ARBA00022801"/>
    </source>
</evidence>
<reference evidence="5 6" key="2">
    <citation type="journal article" date="2016" name="Int. J. Syst. Evol. Microbiol.">
        <title>Flavisolibacter tropicus sp. nov., isolated from tropical soil.</title>
        <authorList>
            <person name="Lee J.J."/>
            <person name="Kang M.S."/>
            <person name="Kim G.S."/>
            <person name="Lee C.S."/>
            <person name="Lim S."/>
            <person name="Lee J."/>
            <person name="Roh S.H."/>
            <person name="Kang H."/>
            <person name="Ha J.M."/>
            <person name="Bae S."/>
            <person name="Jung H.Y."/>
            <person name="Kim M.K."/>
        </authorList>
    </citation>
    <scope>NUCLEOTIDE SEQUENCE [LARGE SCALE GENOMIC DNA]</scope>
    <source>
        <strain evidence="5 6">LCS9</strain>
    </source>
</reference>
<keyword evidence="4" id="KW-0460">Magnesium</keyword>
<evidence type="ECO:0000256" key="4">
    <source>
        <dbReference type="ARBA" id="ARBA00022842"/>
    </source>
</evidence>
<gene>
    <name evidence="5" type="ORF">SY85_23300</name>
</gene>
<evidence type="ECO:0000256" key="1">
    <source>
        <dbReference type="ARBA" id="ARBA00001946"/>
    </source>
</evidence>
<dbReference type="NCBIfam" id="TIGR01549">
    <property type="entry name" value="HAD-SF-IA-v1"/>
    <property type="match status" value="1"/>
</dbReference>
<dbReference type="Gene3D" id="1.10.150.520">
    <property type="match status" value="1"/>
</dbReference>
<reference evidence="6" key="1">
    <citation type="submission" date="2015-01" db="EMBL/GenBank/DDBJ databases">
        <title>Flavisolibacter sp./LCS9/ whole genome sequencing.</title>
        <authorList>
            <person name="Kim M.K."/>
            <person name="Srinivasan S."/>
            <person name="Lee J.-J."/>
        </authorList>
    </citation>
    <scope>NUCLEOTIDE SEQUENCE [LARGE SCALE GENOMIC DNA]</scope>
    <source>
        <strain evidence="6">LCS9</strain>
    </source>
</reference>
<dbReference type="GO" id="GO:0016791">
    <property type="term" value="F:phosphatase activity"/>
    <property type="evidence" value="ECO:0007669"/>
    <property type="project" value="TreeGrafter"/>
</dbReference>
<organism evidence="5 6">
    <name type="scientific">Flavisolibacter tropicus</name>
    <dbReference type="NCBI Taxonomy" id="1492898"/>
    <lineage>
        <taxon>Bacteria</taxon>
        <taxon>Pseudomonadati</taxon>
        <taxon>Bacteroidota</taxon>
        <taxon>Chitinophagia</taxon>
        <taxon>Chitinophagales</taxon>
        <taxon>Chitinophagaceae</taxon>
        <taxon>Flavisolibacter</taxon>
    </lineage>
</organism>
<dbReference type="Gene3D" id="3.40.50.1000">
    <property type="entry name" value="HAD superfamily/HAD-like"/>
    <property type="match status" value="1"/>
</dbReference>
<keyword evidence="6" id="KW-1185">Reference proteome</keyword>
<dbReference type="OrthoDB" id="9809962at2"/>
<evidence type="ECO:0008006" key="7">
    <source>
        <dbReference type="Google" id="ProtNLM"/>
    </source>
</evidence>
<dbReference type="AlphaFoldDB" id="A0A172U1Q8"/>
<dbReference type="PANTHER" id="PTHR46470:SF2">
    <property type="entry name" value="GLYCERALDEHYDE 3-PHOSPHATE PHOSPHATASE"/>
    <property type="match status" value="1"/>
</dbReference>
<evidence type="ECO:0000256" key="2">
    <source>
        <dbReference type="ARBA" id="ARBA00022723"/>
    </source>
</evidence>
<evidence type="ECO:0000313" key="6">
    <source>
        <dbReference type="Proteomes" id="UP000077177"/>
    </source>
</evidence>
<dbReference type="InterPro" id="IPR023214">
    <property type="entry name" value="HAD_sf"/>
</dbReference>
<evidence type="ECO:0000313" key="5">
    <source>
        <dbReference type="EMBL" id="ANE52963.1"/>
    </source>
</evidence>
<dbReference type="GO" id="GO:0046872">
    <property type="term" value="F:metal ion binding"/>
    <property type="evidence" value="ECO:0007669"/>
    <property type="project" value="UniProtKB-KW"/>
</dbReference>
<dbReference type="SFLD" id="SFLDS00003">
    <property type="entry name" value="Haloacid_Dehalogenase"/>
    <property type="match status" value="1"/>
</dbReference>
<proteinExistence type="predicted"/>
<dbReference type="RefSeq" id="WP_066408354.1">
    <property type="nucleotide sequence ID" value="NZ_CP011390.1"/>
</dbReference>